<dbReference type="PANTHER" id="PTHR43031">
    <property type="entry name" value="FAD-DEPENDENT OXIDOREDUCTASE"/>
    <property type="match status" value="1"/>
</dbReference>
<dbReference type="AlphaFoldDB" id="A0A835YIT8"/>
<dbReference type="InterPro" id="IPR036873">
    <property type="entry name" value="Rhodanese-like_dom_sf"/>
</dbReference>
<reference evidence="2" key="1">
    <citation type="journal article" date="2020" name="bioRxiv">
        <title>Comparative genomics of Chlamydomonas.</title>
        <authorList>
            <person name="Craig R.J."/>
            <person name="Hasan A.R."/>
            <person name="Ness R.W."/>
            <person name="Keightley P.D."/>
        </authorList>
    </citation>
    <scope>NUCLEOTIDE SEQUENCE</scope>
    <source>
        <strain evidence="2">CCAP 11/70</strain>
    </source>
</reference>
<evidence type="ECO:0000259" key="1">
    <source>
        <dbReference type="PROSITE" id="PS50206"/>
    </source>
</evidence>
<evidence type="ECO:0000313" key="2">
    <source>
        <dbReference type="EMBL" id="KAG2499385.1"/>
    </source>
</evidence>
<dbReference type="Gene3D" id="3.40.250.10">
    <property type="entry name" value="Rhodanese-like domain"/>
    <property type="match status" value="1"/>
</dbReference>
<dbReference type="SMART" id="SM00450">
    <property type="entry name" value="RHOD"/>
    <property type="match status" value="1"/>
</dbReference>
<dbReference type="EMBL" id="JAEHOE010000007">
    <property type="protein sequence ID" value="KAG2499385.1"/>
    <property type="molecule type" value="Genomic_DNA"/>
</dbReference>
<dbReference type="PANTHER" id="PTHR43031:SF1">
    <property type="entry name" value="PYRIDINE NUCLEOTIDE-DISULPHIDE OXIDOREDUCTASE"/>
    <property type="match status" value="1"/>
</dbReference>
<dbReference type="PROSITE" id="PS50206">
    <property type="entry name" value="RHODANESE_3"/>
    <property type="match status" value="1"/>
</dbReference>
<sequence length="269" mass="27856">MSRPVLDEPKEVGERFLDVEAMLQNFDPLNGDHLLQWGSDEDEDEVRFAQPGTLAEATGAWEDEASGYAGHELFPAHIDYGAGSESEDEGTAHSSPLSSASAALLSTARPAAAASASLPAEPLPSAYTSEAGFLEIPVHELQERLLTGQFAVLLDVRSRAEYDGGHVAGAMCLPLDTDLSTAVRSGQLDEYRSQPIAIICATGARSSQATVRLSKVFGFSNVYNVKGGFKAWRAEGHPVAVTPGALSGSGGGGCGCGGGGSGGCGSKKQ</sequence>
<feature type="domain" description="Rhodanese" evidence="1">
    <location>
        <begin position="147"/>
        <end position="241"/>
    </location>
</feature>
<dbReference type="SUPFAM" id="SSF52821">
    <property type="entry name" value="Rhodanese/Cell cycle control phosphatase"/>
    <property type="match status" value="1"/>
</dbReference>
<keyword evidence="3" id="KW-1185">Reference proteome</keyword>
<protein>
    <recommendedName>
        <fullName evidence="1">Rhodanese domain-containing protein</fullName>
    </recommendedName>
</protein>
<accession>A0A835YIT8</accession>
<dbReference type="Proteomes" id="UP000612055">
    <property type="component" value="Unassembled WGS sequence"/>
</dbReference>
<dbReference type="OrthoDB" id="566238at2759"/>
<organism evidence="2 3">
    <name type="scientific">Edaphochlamys debaryana</name>
    <dbReference type="NCBI Taxonomy" id="47281"/>
    <lineage>
        <taxon>Eukaryota</taxon>
        <taxon>Viridiplantae</taxon>
        <taxon>Chlorophyta</taxon>
        <taxon>core chlorophytes</taxon>
        <taxon>Chlorophyceae</taxon>
        <taxon>CS clade</taxon>
        <taxon>Chlamydomonadales</taxon>
        <taxon>Chlamydomonadales incertae sedis</taxon>
        <taxon>Edaphochlamys</taxon>
    </lineage>
</organism>
<comment type="caution">
    <text evidence="2">The sequence shown here is derived from an EMBL/GenBank/DDBJ whole genome shotgun (WGS) entry which is preliminary data.</text>
</comment>
<dbReference type="Pfam" id="PF00581">
    <property type="entry name" value="Rhodanese"/>
    <property type="match status" value="1"/>
</dbReference>
<dbReference type="CDD" id="cd00158">
    <property type="entry name" value="RHOD"/>
    <property type="match status" value="1"/>
</dbReference>
<proteinExistence type="predicted"/>
<name>A0A835YIT8_9CHLO</name>
<dbReference type="InterPro" id="IPR001763">
    <property type="entry name" value="Rhodanese-like_dom"/>
</dbReference>
<evidence type="ECO:0000313" key="3">
    <source>
        <dbReference type="Proteomes" id="UP000612055"/>
    </source>
</evidence>
<gene>
    <name evidence="2" type="ORF">HYH03_002960</name>
</gene>
<dbReference type="InterPro" id="IPR050229">
    <property type="entry name" value="GlpE_sulfurtransferase"/>
</dbReference>